<dbReference type="EMBL" id="CP015519">
    <property type="protein sequence ID" value="APG27173.1"/>
    <property type="molecule type" value="Genomic_DNA"/>
</dbReference>
<dbReference type="AlphaFoldDB" id="A0A1L3GMK9"/>
<evidence type="ECO:0000256" key="4">
    <source>
        <dbReference type="ARBA" id="ARBA00012239"/>
    </source>
</evidence>
<name>A0A1L3GMK9_9BACT</name>
<gene>
    <name evidence="13" type="ORF">A7E78_04590</name>
</gene>
<dbReference type="InterPro" id="IPR016454">
    <property type="entry name" value="Cysteine_dSase"/>
</dbReference>
<keyword evidence="5" id="KW-0808">Transferase</keyword>
<comment type="function">
    <text evidence="2">Catalyzes the removal of elemental sulfur atoms from cysteine to produce alanine. Seems to participate in the biosynthesis of the nitrogenase metalloclusters by providing the inorganic sulfur required for the Fe-S core formation.</text>
</comment>
<dbReference type="GO" id="GO:0046872">
    <property type="term" value="F:metal ion binding"/>
    <property type="evidence" value="ECO:0007669"/>
    <property type="project" value="UniProtKB-KW"/>
</dbReference>
<evidence type="ECO:0000256" key="6">
    <source>
        <dbReference type="ARBA" id="ARBA00022723"/>
    </source>
</evidence>
<protein>
    <recommendedName>
        <fullName evidence="4">cysteine desulfurase</fullName>
        <ecNumber evidence="4">2.8.1.7</ecNumber>
    </recommendedName>
</protein>
<dbReference type="EC" id="2.8.1.7" evidence="4"/>
<evidence type="ECO:0000313" key="13">
    <source>
        <dbReference type="EMBL" id="APG27173.1"/>
    </source>
</evidence>
<dbReference type="RefSeq" id="WP_072283136.1">
    <property type="nucleotide sequence ID" value="NZ_CP015519.1"/>
</dbReference>
<dbReference type="OrthoDB" id="9808002at2"/>
<dbReference type="Proteomes" id="UP000182517">
    <property type="component" value="Chromosome"/>
</dbReference>
<dbReference type="PANTHER" id="PTHR11601:SF34">
    <property type="entry name" value="CYSTEINE DESULFURASE"/>
    <property type="match status" value="1"/>
</dbReference>
<evidence type="ECO:0000256" key="8">
    <source>
        <dbReference type="ARBA" id="ARBA00023004"/>
    </source>
</evidence>
<sequence>MRQIYLDHNATTAIHPLVVEAMQPYLHTSFGNPSSVHWAGRSVRNVVEEARKQVARLVNCEPEEVVFTSCATESNNTAIKGVAVSKRMKGKRIITTAVEHPSVLMPCYYLEHFGFAVDCFHVDGAGRLDLNALAGTLTEETILLSVMYANNETGTIFPVQQIGELAARRGVCFHCDAAQAVGKIPVDFKACNIDLMSFSGHKFYAPKGVGALIVRQGVKLPPLLHGGSQERNRRAGTENVAGIVGLGKACEIAADTQAVEAARLQKLRDRLEQGILAKIPDVRPNGDLDHRLPNTTNLSFLYVDSDALLSCLDQAGIAVSSVSACSSGTLKTSRVLEAMGVAEGTPMGTLRFSLGRANNEADVIYVLEVLPEVVKRLRQTLH</sequence>
<proteinExistence type="inferred from homology"/>
<dbReference type="InterPro" id="IPR015422">
    <property type="entry name" value="PyrdxlP-dep_Trfase_small"/>
</dbReference>
<dbReference type="GO" id="GO:0031071">
    <property type="term" value="F:cysteine desulfurase activity"/>
    <property type="evidence" value="ECO:0007669"/>
    <property type="project" value="UniProtKB-EC"/>
</dbReference>
<evidence type="ECO:0000313" key="14">
    <source>
        <dbReference type="Proteomes" id="UP000182517"/>
    </source>
</evidence>
<dbReference type="PANTHER" id="PTHR11601">
    <property type="entry name" value="CYSTEINE DESULFURYLASE FAMILY MEMBER"/>
    <property type="match status" value="1"/>
</dbReference>
<keyword evidence="14" id="KW-1185">Reference proteome</keyword>
<evidence type="ECO:0000256" key="10">
    <source>
        <dbReference type="ARBA" id="ARBA00050776"/>
    </source>
</evidence>
<keyword evidence="9" id="KW-0411">Iron-sulfur</keyword>
<evidence type="ECO:0000256" key="2">
    <source>
        <dbReference type="ARBA" id="ARBA00003120"/>
    </source>
</evidence>
<dbReference type="Gene3D" id="3.90.1150.10">
    <property type="entry name" value="Aspartate Aminotransferase, domain 1"/>
    <property type="match status" value="1"/>
</dbReference>
<keyword evidence="6" id="KW-0479">Metal-binding</keyword>
<accession>A0A1L3GMK9</accession>
<dbReference type="InterPro" id="IPR015424">
    <property type="entry name" value="PyrdxlP-dep_Trfase"/>
</dbReference>
<comment type="similarity">
    <text evidence="3">Belongs to the class-V pyridoxal-phosphate-dependent aminotransferase family. NifS/IscS subfamily.</text>
</comment>
<comment type="catalytic activity">
    <reaction evidence="10">
        <text>(sulfur carrier)-H + L-cysteine = (sulfur carrier)-SH + L-alanine</text>
        <dbReference type="Rhea" id="RHEA:43892"/>
        <dbReference type="Rhea" id="RHEA-COMP:14737"/>
        <dbReference type="Rhea" id="RHEA-COMP:14739"/>
        <dbReference type="ChEBI" id="CHEBI:29917"/>
        <dbReference type="ChEBI" id="CHEBI:35235"/>
        <dbReference type="ChEBI" id="CHEBI:57972"/>
        <dbReference type="ChEBI" id="CHEBI:64428"/>
        <dbReference type="EC" id="2.8.1.7"/>
    </reaction>
</comment>
<keyword evidence="7" id="KW-0663">Pyridoxal phosphate</keyword>
<evidence type="ECO:0000256" key="7">
    <source>
        <dbReference type="ARBA" id="ARBA00022898"/>
    </source>
</evidence>
<comment type="cofactor">
    <cofactor evidence="1 11">
        <name>pyridoxal 5'-phosphate</name>
        <dbReference type="ChEBI" id="CHEBI:597326"/>
    </cofactor>
</comment>
<dbReference type="GO" id="GO:0051536">
    <property type="term" value="F:iron-sulfur cluster binding"/>
    <property type="evidence" value="ECO:0007669"/>
    <property type="project" value="UniProtKB-KW"/>
</dbReference>
<feature type="domain" description="Aminotransferase class V" evidence="12">
    <location>
        <begin position="4"/>
        <end position="363"/>
    </location>
</feature>
<dbReference type="KEGG" id="pef:A7E78_04590"/>
<keyword evidence="8" id="KW-0408">Iron</keyword>
<evidence type="ECO:0000256" key="9">
    <source>
        <dbReference type="ARBA" id="ARBA00023014"/>
    </source>
</evidence>
<dbReference type="PIRSF" id="PIRSF005572">
    <property type="entry name" value="NifS"/>
    <property type="match status" value="1"/>
</dbReference>
<evidence type="ECO:0000256" key="3">
    <source>
        <dbReference type="ARBA" id="ARBA00006490"/>
    </source>
</evidence>
<dbReference type="FunFam" id="3.40.640.10:FF:000084">
    <property type="entry name" value="IscS-like cysteine desulfurase"/>
    <property type="match status" value="1"/>
</dbReference>
<evidence type="ECO:0000256" key="1">
    <source>
        <dbReference type="ARBA" id="ARBA00001933"/>
    </source>
</evidence>
<dbReference type="InterPro" id="IPR020578">
    <property type="entry name" value="Aminotrans_V_PyrdxlP_BS"/>
</dbReference>
<reference evidence="13 14" key="1">
    <citation type="journal article" date="2017" name="Genome Announc.">
        <title>Complete Genome Sequences of Two Acetylene-Fermenting Pelobacter acetylenicus Strains.</title>
        <authorList>
            <person name="Sutton J.M."/>
            <person name="Baesman S.M."/>
            <person name="Fierst J.L."/>
            <person name="Poret-Peterson A.T."/>
            <person name="Oremland R.S."/>
            <person name="Dunlap D.S."/>
            <person name="Akob D.M."/>
        </authorList>
    </citation>
    <scope>NUCLEOTIDE SEQUENCE [LARGE SCALE GENOMIC DNA]</scope>
    <source>
        <strain evidence="13 14">SFB93</strain>
    </source>
</reference>
<dbReference type="SUPFAM" id="SSF53383">
    <property type="entry name" value="PLP-dependent transferases"/>
    <property type="match status" value="1"/>
</dbReference>
<organism evidence="13 14">
    <name type="scientific">Syntrophotalea acetylenivorans</name>
    <dbReference type="NCBI Taxonomy" id="1842532"/>
    <lineage>
        <taxon>Bacteria</taxon>
        <taxon>Pseudomonadati</taxon>
        <taxon>Thermodesulfobacteriota</taxon>
        <taxon>Desulfuromonadia</taxon>
        <taxon>Desulfuromonadales</taxon>
        <taxon>Syntrophotaleaceae</taxon>
        <taxon>Syntrophotalea</taxon>
    </lineage>
</organism>
<evidence type="ECO:0000259" key="12">
    <source>
        <dbReference type="Pfam" id="PF00266"/>
    </source>
</evidence>
<dbReference type="InterPro" id="IPR015421">
    <property type="entry name" value="PyrdxlP-dep_Trfase_major"/>
</dbReference>
<dbReference type="InterPro" id="IPR000192">
    <property type="entry name" value="Aminotrans_V_dom"/>
</dbReference>
<evidence type="ECO:0000256" key="11">
    <source>
        <dbReference type="RuleBase" id="RU004504"/>
    </source>
</evidence>
<dbReference type="Pfam" id="PF00266">
    <property type="entry name" value="Aminotran_5"/>
    <property type="match status" value="1"/>
</dbReference>
<dbReference type="PROSITE" id="PS00595">
    <property type="entry name" value="AA_TRANSFER_CLASS_5"/>
    <property type="match status" value="1"/>
</dbReference>
<dbReference type="STRING" id="1842532.A7E78_04590"/>
<evidence type="ECO:0000256" key="5">
    <source>
        <dbReference type="ARBA" id="ARBA00022679"/>
    </source>
</evidence>
<dbReference type="Gene3D" id="3.40.640.10">
    <property type="entry name" value="Type I PLP-dependent aspartate aminotransferase-like (Major domain)"/>
    <property type="match status" value="1"/>
</dbReference>